<evidence type="ECO:0000256" key="2">
    <source>
        <dbReference type="PROSITE-ProRule" id="PRU01091"/>
    </source>
</evidence>
<dbReference type="Gene3D" id="1.10.10.10">
    <property type="entry name" value="Winged helix-like DNA-binding domain superfamily/Winged helix DNA-binding domain"/>
    <property type="match status" value="1"/>
</dbReference>
<gene>
    <name evidence="4" type="ORF">FPZ52_00635</name>
</gene>
<proteinExistence type="predicted"/>
<sequence length="72" mass="8356">MDLLEALAIRPGFVKTRHQLMDIAYGDGVHVEDRTIDSHIKRPRRKFRRVDPRFTTIATLYGVGYKFVLPEA</sequence>
<dbReference type="SUPFAM" id="SSF46894">
    <property type="entry name" value="C-terminal effector domain of the bipartite response regulators"/>
    <property type="match status" value="1"/>
</dbReference>
<dbReference type="CDD" id="cd00383">
    <property type="entry name" value="trans_reg_C"/>
    <property type="match status" value="1"/>
</dbReference>
<dbReference type="PROSITE" id="PS51755">
    <property type="entry name" value="OMPR_PHOB"/>
    <property type="match status" value="1"/>
</dbReference>
<feature type="domain" description="OmpR/PhoB-type" evidence="3">
    <location>
        <begin position="1"/>
        <end position="69"/>
    </location>
</feature>
<dbReference type="InterPro" id="IPR016032">
    <property type="entry name" value="Sig_transdc_resp-reg_C-effctor"/>
</dbReference>
<dbReference type="InterPro" id="IPR001867">
    <property type="entry name" value="OmpR/PhoB-type_DNA-bd"/>
</dbReference>
<dbReference type="Proteomes" id="UP000318483">
    <property type="component" value="Chromosome"/>
</dbReference>
<evidence type="ECO:0000313" key="4">
    <source>
        <dbReference type="EMBL" id="QDY70180.1"/>
    </source>
</evidence>
<name>A0A5B8J766_9RHOB</name>
<dbReference type="GO" id="GO:0003677">
    <property type="term" value="F:DNA binding"/>
    <property type="evidence" value="ECO:0007669"/>
    <property type="project" value="UniProtKB-UniRule"/>
</dbReference>
<evidence type="ECO:0000313" key="5">
    <source>
        <dbReference type="Proteomes" id="UP000318483"/>
    </source>
</evidence>
<protein>
    <submittedName>
        <fullName evidence="4">Winged helix-turn-helix domain-containing protein</fullName>
    </submittedName>
</protein>
<feature type="DNA-binding region" description="OmpR/PhoB-type" evidence="2">
    <location>
        <begin position="1"/>
        <end position="69"/>
    </location>
</feature>
<dbReference type="InterPro" id="IPR036388">
    <property type="entry name" value="WH-like_DNA-bd_sf"/>
</dbReference>
<evidence type="ECO:0000259" key="3">
    <source>
        <dbReference type="PROSITE" id="PS51755"/>
    </source>
</evidence>
<dbReference type="Pfam" id="PF00486">
    <property type="entry name" value="Trans_reg_C"/>
    <property type="match status" value="1"/>
</dbReference>
<reference evidence="4 5" key="1">
    <citation type="submission" date="2019-07" db="EMBL/GenBank/DDBJ databases">
        <title>Litoreibacter alkalisoli sp. nov., isolated from saline-alkaline soil.</title>
        <authorList>
            <person name="Wang S."/>
            <person name="Xu L."/>
            <person name="Xing Y.-T."/>
            <person name="Sun J.-Q."/>
        </authorList>
    </citation>
    <scope>NUCLEOTIDE SEQUENCE [LARGE SCALE GENOMIC DNA]</scope>
    <source>
        <strain evidence="4 5">LN3S51</strain>
    </source>
</reference>
<dbReference type="AlphaFoldDB" id="A0A5B8J766"/>
<evidence type="ECO:0000256" key="1">
    <source>
        <dbReference type="ARBA" id="ARBA00023125"/>
    </source>
</evidence>
<dbReference type="EMBL" id="CP042261">
    <property type="protein sequence ID" value="QDY70180.1"/>
    <property type="molecule type" value="Genomic_DNA"/>
</dbReference>
<accession>A0A5B8J766</accession>
<keyword evidence="5" id="KW-1185">Reference proteome</keyword>
<keyword evidence="1 2" id="KW-0238">DNA-binding</keyword>
<dbReference type="SMART" id="SM00862">
    <property type="entry name" value="Trans_reg_C"/>
    <property type="match status" value="1"/>
</dbReference>
<dbReference type="GO" id="GO:0000160">
    <property type="term" value="P:phosphorelay signal transduction system"/>
    <property type="evidence" value="ECO:0007669"/>
    <property type="project" value="InterPro"/>
</dbReference>
<dbReference type="OrthoDB" id="9802426at2"/>
<dbReference type="GO" id="GO:0006355">
    <property type="term" value="P:regulation of DNA-templated transcription"/>
    <property type="evidence" value="ECO:0007669"/>
    <property type="project" value="InterPro"/>
</dbReference>
<organism evidence="4 5">
    <name type="scientific">Qingshengfaniella alkalisoli</name>
    <dbReference type="NCBI Taxonomy" id="2599296"/>
    <lineage>
        <taxon>Bacteria</taxon>
        <taxon>Pseudomonadati</taxon>
        <taxon>Pseudomonadota</taxon>
        <taxon>Alphaproteobacteria</taxon>
        <taxon>Rhodobacterales</taxon>
        <taxon>Paracoccaceae</taxon>
        <taxon>Qingshengfaniella</taxon>
    </lineage>
</organism>
<dbReference type="KEGG" id="lit:FPZ52_00635"/>